<organism evidence="4 5">
    <name type="scientific">Gemmatimonas aurantiaca</name>
    <dbReference type="NCBI Taxonomy" id="173480"/>
    <lineage>
        <taxon>Bacteria</taxon>
        <taxon>Pseudomonadati</taxon>
        <taxon>Gemmatimonadota</taxon>
        <taxon>Gemmatimonadia</taxon>
        <taxon>Gemmatimonadales</taxon>
        <taxon>Gemmatimonadaceae</taxon>
        <taxon>Gemmatimonas</taxon>
    </lineage>
</organism>
<keyword evidence="2" id="KW-0479">Metal-binding</keyword>
<feature type="domain" description="Radical SAM core" evidence="3">
    <location>
        <begin position="5"/>
        <end position="237"/>
    </location>
</feature>
<keyword evidence="2" id="KW-0349">Heme</keyword>
<keyword evidence="2" id="KW-0004">4Fe-4S</keyword>
<dbReference type="GO" id="GO:0005737">
    <property type="term" value="C:cytoplasm"/>
    <property type="evidence" value="ECO:0007669"/>
    <property type="project" value="UniProtKB-SubCell"/>
</dbReference>
<dbReference type="SUPFAM" id="SSF102114">
    <property type="entry name" value="Radical SAM enzymes"/>
    <property type="match status" value="1"/>
</dbReference>
<dbReference type="InterPro" id="IPR006638">
    <property type="entry name" value="Elp3/MiaA/NifB-like_rSAM"/>
</dbReference>
<protein>
    <recommendedName>
        <fullName evidence="2">Heme chaperone HemW</fullName>
    </recommendedName>
</protein>
<dbReference type="PROSITE" id="PS51918">
    <property type="entry name" value="RADICAL_SAM"/>
    <property type="match status" value="1"/>
</dbReference>
<evidence type="ECO:0000313" key="5">
    <source>
        <dbReference type="Proteomes" id="UP000264071"/>
    </source>
</evidence>
<dbReference type="GO" id="GO:0046872">
    <property type="term" value="F:metal ion binding"/>
    <property type="evidence" value="ECO:0007669"/>
    <property type="project" value="UniProtKB-UniRule"/>
</dbReference>
<keyword evidence="2" id="KW-0408">Iron</keyword>
<name>A0A3D4V8W8_9BACT</name>
<dbReference type="SFLD" id="SFLDG01082">
    <property type="entry name" value="B12-binding_domain_containing"/>
    <property type="match status" value="1"/>
</dbReference>
<dbReference type="GO" id="GO:0006779">
    <property type="term" value="P:porphyrin-containing compound biosynthetic process"/>
    <property type="evidence" value="ECO:0007669"/>
    <property type="project" value="InterPro"/>
</dbReference>
<dbReference type="CDD" id="cd01335">
    <property type="entry name" value="Radical_SAM"/>
    <property type="match status" value="1"/>
</dbReference>
<dbReference type="InterPro" id="IPR004559">
    <property type="entry name" value="HemW-like"/>
</dbReference>
<comment type="function">
    <text evidence="2">Probably acts as a heme chaperone, transferring heme to an unknown acceptor. Binds one molecule of heme per monomer, possibly covalently. Binds 1 [4Fe-4S] cluster. The cluster is coordinated with 3 cysteines and an exchangeable S-adenosyl-L-methionine.</text>
</comment>
<gene>
    <name evidence="4" type="ORF">DGD08_08160</name>
</gene>
<dbReference type="InterPro" id="IPR034505">
    <property type="entry name" value="Coproporphyrinogen-III_oxidase"/>
</dbReference>
<dbReference type="EMBL" id="DPIY01000007">
    <property type="protein sequence ID" value="HCT57172.1"/>
    <property type="molecule type" value="Genomic_DNA"/>
</dbReference>
<comment type="similarity">
    <text evidence="1">Belongs to the anaerobic coproporphyrinogen-III oxidase family. HemW subfamily.</text>
</comment>
<accession>A0A3D4V8W8</accession>
<dbReference type="Gene3D" id="3.30.750.200">
    <property type="match status" value="1"/>
</dbReference>
<dbReference type="SFLD" id="SFLDF00562">
    <property type="entry name" value="HemN-like__clustered_with_heat"/>
    <property type="match status" value="1"/>
</dbReference>
<dbReference type="Proteomes" id="UP000264071">
    <property type="component" value="Unassembled WGS sequence"/>
</dbReference>
<comment type="caution">
    <text evidence="4">The sequence shown here is derived from an EMBL/GenBank/DDBJ whole genome shotgun (WGS) entry which is preliminary data.</text>
</comment>
<dbReference type="AlphaFoldDB" id="A0A3D4V8W8"/>
<dbReference type="InterPro" id="IPR058240">
    <property type="entry name" value="rSAM_sf"/>
</dbReference>
<keyword evidence="2" id="KW-0949">S-adenosyl-L-methionine</keyword>
<evidence type="ECO:0000256" key="1">
    <source>
        <dbReference type="ARBA" id="ARBA00006100"/>
    </source>
</evidence>
<dbReference type="InterPro" id="IPR007197">
    <property type="entry name" value="rSAM"/>
</dbReference>
<dbReference type="SMART" id="SM00729">
    <property type="entry name" value="Elp3"/>
    <property type="match status" value="1"/>
</dbReference>
<evidence type="ECO:0000259" key="3">
    <source>
        <dbReference type="PROSITE" id="PS51918"/>
    </source>
</evidence>
<reference evidence="4 5" key="1">
    <citation type="journal article" date="2018" name="Nat. Biotechnol.">
        <title>A standardized bacterial taxonomy based on genome phylogeny substantially revises the tree of life.</title>
        <authorList>
            <person name="Parks D.H."/>
            <person name="Chuvochina M."/>
            <person name="Waite D.W."/>
            <person name="Rinke C."/>
            <person name="Skarshewski A."/>
            <person name="Chaumeil P.A."/>
            <person name="Hugenholtz P."/>
        </authorList>
    </citation>
    <scope>NUCLEOTIDE SEQUENCE [LARGE SCALE GENOMIC DNA]</scope>
    <source>
        <strain evidence="4">UBA8844</strain>
    </source>
</reference>
<sequence>MTLPGQSVVYEHVYVHVPFCARRCSYCDFSIAVRREVPWQEYVNGIRAELALQRPAGKPVLRTLYFGGGTPSRLGVDGVCALLALMREHFLWDESAEVTLEANPEDISVDSVRAWRIAGINRLSIGVQSFHDDVLRWMHRVHDADAAKRAVGAARDGGIVDHSIDLIFATPDGVHRSWTDDLEQAIALGADHVSLYGLTVEPHTPLGRWNARGAVAEAEEERYEREFLEAHHRLGAAGYEHYEVSNYARPGRRARHNSAYWRGVPYLGLGPSAHGFDGTQRRWNEPAYAAWLRQVTEGRDPVAGAEVLTDENRIAESVYLGLRTVDGLPLSVAETMHVARWIDAGWATIQSVEATSHPSPHVGDGNAPYAQAAQRLTCTPMGWLRLDALAADLTAFRGTS</sequence>
<dbReference type="SFLD" id="SFLDS00029">
    <property type="entry name" value="Radical_SAM"/>
    <property type="match status" value="1"/>
</dbReference>
<evidence type="ECO:0000313" key="4">
    <source>
        <dbReference type="EMBL" id="HCT57172.1"/>
    </source>
</evidence>
<keyword evidence="2" id="KW-0963">Cytoplasm</keyword>
<dbReference type="GO" id="GO:0004109">
    <property type="term" value="F:coproporphyrinogen oxidase activity"/>
    <property type="evidence" value="ECO:0007669"/>
    <property type="project" value="InterPro"/>
</dbReference>
<keyword evidence="2" id="KW-0411">Iron-sulfur</keyword>
<dbReference type="PANTHER" id="PTHR13932">
    <property type="entry name" value="COPROPORPHYRINIGEN III OXIDASE"/>
    <property type="match status" value="1"/>
</dbReference>
<dbReference type="PANTHER" id="PTHR13932:SF5">
    <property type="entry name" value="RADICAL S-ADENOSYL METHIONINE DOMAIN-CONTAINING PROTEIN 1, MITOCHONDRIAL"/>
    <property type="match status" value="1"/>
</dbReference>
<dbReference type="SFLD" id="SFLDG01065">
    <property type="entry name" value="anaerobic_coproporphyrinogen-I"/>
    <property type="match status" value="1"/>
</dbReference>
<dbReference type="NCBIfam" id="TIGR00539">
    <property type="entry name" value="hemN_rel"/>
    <property type="match status" value="1"/>
</dbReference>
<dbReference type="Pfam" id="PF04055">
    <property type="entry name" value="Radical_SAM"/>
    <property type="match status" value="1"/>
</dbReference>
<comment type="subcellular location">
    <subcellularLocation>
        <location evidence="2">Cytoplasm</location>
    </subcellularLocation>
</comment>
<dbReference type="OMA" id="HIPWCVR"/>
<evidence type="ECO:0000256" key="2">
    <source>
        <dbReference type="RuleBase" id="RU364116"/>
    </source>
</evidence>
<keyword evidence="2" id="KW-0143">Chaperone</keyword>
<proteinExistence type="inferred from homology"/>
<dbReference type="GO" id="GO:0051539">
    <property type="term" value="F:4 iron, 4 sulfur cluster binding"/>
    <property type="evidence" value="ECO:0007669"/>
    <property type="project" value="UniProtKB-UniRule"/>
</dbReference>